<evidence type="ECO:0000256" key="3">
    <source>
        <dbReference type="ARBA" id="ARBA00022525"/>
    </source>
</evidence>
<evidence type="ECO:0000313" key="8">
    <source>
        <dbReference type="Proteomes" id="UP000791440"/>
    </source>
</evidence>
<proteinExistence type="inferred from homology"/>
<dbReference type="SMART" id="SM00737">
    <property type="entry name" value="ML"/>
    <property type="match status" value="1"/>
</dbReference>
<dbReference type="Pfam" id="PF02221">
    <property type="entry name" value="E1_DerP2_DerF2"/>
    <property type="match status" value="1"/>
</dbReference>
<evidence type="ECO:0000256" key="2">
    <source>
        <dbReference type="ARBA" id="ARBA00006370"/>
    </source>
</evidence>
<evidence type="ECO:0000256" key="5">
    <source>
        <dbReference type="SAM" id="SignalP"/>
    </source>
</evidence>
<name>A0A921ZE80_MANSE</name>
<dbReference type="EMBL" id="JH668501">
    <property type="protein sequence ID" value="KAG6455940.1"/>
    <property type="molecule type" value="Genomic_DNA"/>
</dbReference>
<reference evidence="7" key="2">
    <citation type="submission" date="2020-12" db="EMBL/GenBank/DDBJ databases">
        <authorList>
            <person name="Kanost M."/>
        </authorList>
    </citation>
    <scope>NUCLEOTIDE SEQUENCE</scope>
</reference>
<dbReference type="Proteomes" id="UP000791440">
    <property type="component" value="Unassembled WGS sequence"/>
</dbReference>
<dbReference type="GO" id="GO:0005576">
    <property type="term" value="C:extracellular region"/>
    <property type="evidence" value="ECO:0007669"/>
    <property type="project" value="UniProtKB-SubCell"/>
</dbReference>
<accession>A0A921ZE80</accession>
<keyword evidence="8" id="KW-1185">Reference proteome</keyword>
<keyword evidence="5" id="KW-0732">Signal</keyword>
<feature type="signal peptide" evidence="5">
    <location>
        <begin position="1"/>
        <end position="16"/>
    </location>
</feature>
<comment type="similarity">
    <text evidence="2">Belongs to the NPC2 family.</text>
</comment>
<feature type="chain" id="PRO_5038013297" description="MD-2-related lipid-recognition domain-containing protein" evidence="5">
    <location>
        <begin position="17"/>
        <end position="103"/>
    </location>
</feature>
<reference evidence="7" key="1">
    <citation type="journal article" date="2016" name="Insect Biochem. Mol. Biol.">
        <title>Multifaceted biological insights from a draft genome sequence of the tobacco hornworm moth, Manduca sexta.</title>
        <authorList>
            <person name="Kanost M.R."/>
            <person name="Arrese E.L."/>
            <person name="Cao X."/>
            <person name="Chen Y.R."/>
            <person name="Chellapilla S."/>
            <person name="Goldsmith M.R."/>
            <person name="Grosse-Wilde E."/>
            <person name="Heckel D.G."/>
            <person name="Herndon N."/>
            <person name="Jiang H."/>
            <person name="Papanicolaou A."/>
            <person name="Qu J."/>
            <person name="Soulages J.L."/>
            <person name="Vogel H."/>
            <person name="Walters J."/>
            <person name="Waterhouse R.M."/>
            <person name="Ahn S.J."/>
            <person name="Almeida F.C."/>
            <person name="An C."/>
            <person name="Aqrawi P."/>
            <person name="Bretschneider A."/>
            <person name="Bryant W.B."/>
            <person name="Bucks S."/>
            <person name="Chao H."/>
            <person name="Chevignon G."/>
            <person name="Christen J.M."/>
            <person name="Clarke D.F."/>
            <person name="Dittmer N.T."/>
            <person name="Ferguson L.C.F."/>
            <person name="Garavelou S."/>
            <person name="Gordon K.H.J."/>
            <person name="Gunaratna R.T."/>
            <person name="Han Y."/>
            <person name="Hauser F."/>
            <person name="He Y."/>
            <person name="Heidel-Fischer H."/>
            <person name="Hirsh A."/>
            <person name="Hu Y."/>
            <person name="Jiang H."/>
            <person name="Kalra D."/>
            <person name="Klinner C."/>
            <person name="Konig C."/>
            <person name="Kovar C."/>
            <person name="Kroll A.R."/>
            <person name="Kuwar S.S."/>
            <person name="Lee S.L."/>
            <person name="Lehman R."/>
            <person name="Li K."/>
            <person name="Li Z."/>
            <person name="Liang H."/>
            <person name="Lovelace S."/>
            <person name="Lu Z."/>
            <person name="Mansfield J.H."/>
            <person name="McCulloch K.J."/>
            <person name="Mathew T."/>
            <person name="Morton B."/>
            <person name="Muzny D.M."/>
            <person name="Neunemann D."/>
            <person name="Ongeri F."/>
            <person name="Pauchet Y."/>
            <person name="Pu L.L."/>
            <person name="Pyrousis I."/>
            <person name="Rao X.J."/>
            <person name="Redding A."/>
            <person name="Roesel C."/>
            <person name="Sanchez-Gracia A."/>
            <person name="Schaack S."/>
            <person name="Shukla A."/>
            <person name="Tetreau G."/>
            <person name="Wang Y."/>
            <person name="Xiong G.H."/>
            <person name="Traut W."/>
            <person name="Walsh T.K."/>
            <person name="Worley K.C."/>
            <person name="Wu D."/>
            <person name="Wu W."/>
            <person name="Wu Y.Q."/>
            <person name="Zhang X."/>
            <person name="Zou Z."/>
            <person name="Zucker H."/>
            <person name="Briscoe A.D."/>
            <person name="Burmester T."/>
            <person name="Clem R.J."/>
            <person name="Feyereisen R."/>
            <person name="Grimmelikhuijzen C.J.P."/>
            <person name="Hamodrakas S.J."/>
            <person name="Hansson B.S."/>
            <person name="Huguet E."/>
            <person name="Jermiin L.S."/>
            <person name="Lan Q."/>
            <person name="Lehman H.K."/>
            <person name="Lorenzen M."/>
            <person name="Merzendorfer H."/>
            <person name="Michalopoulos I."/>
            <person name="Morton D.B."/>
            <person name="Muthukrishnan S."/>
            <person name="Oakeshott J.G."/>
            <person name="Palmer W."/>
            <person name="Park Y."/>
            <person name="Passarelli A.L."/>
            <person name="Rozas J."/>
            <person name="Schwartz L.M."/>
            <person name="Smith W."/>
            <person name="Southgate A."/>
            <person name="Vilcinskas A."/>
            <person name="Vogt R."/>
            <person name="Wang P."/>
            <person name="Werren J."/>
            <person name="Yu X.Q."/>
            <person name="Zhou J.J."/>
            <person name="Brown S.J."/>
            <person name="Scherer S.E."/>
            <person name="Richards S."/>
            <person name="Blissard G.W."/>
        </authorList>
    </citation>
    <scope>NUCLEOTIDE SEQUENCE</scope>
</reference>
<evidence type="ECO:0000256" key="4">
    <source>
        <dbReference type="ARBA" id="ARBA00023180"/>
    </source>
</evidence>
<evidence type="ECO:0000259" key="6">
    <source>
        <dbReference type="SMART" id="SM00737"/>
    </source>
</evidence>
<dbReference type="FunFam" id="2.60.40.770:FF:000001">
    <property type="entry name" value="NPC intracellular cholesterol transporter 2"/>
    <property type="match status" value="1"/>
</dbReference>
<comment type="subcellular location">
    <subcellularLocation>
        <location evidence="1">Secreted</location>
    </subcellularLocation>
</comment>
<organism evidence="7 8">
    <name type="scientific">Manduca sexta</name>
    <name type="common">Tobacco hawkmoth</name>
    <name type="synonym">Tobacco hornworm</name>
    <dbReference type="NCBI Taxonomy" id="7130"/>
    <lineage>
        <taxon>Eukaryota</taxon>
        <taxon>Metazoa</taxon>
        <taxon>Ecdysozoa</taxon>
        <taxon>Arthropoda</taxon>
        <taxon>Hexapoda</taxon>
        <taxon>Insecta</taxon>
        <taxon>Pterygota</taxon>
        <taxon>Neoptera</taxon>
        <taxon>Endopterygota</taxon>
        <taxon>Lepidoptera</taxon>
        <taxon>Glossata</taxon>
        <taxon>Ditrysia</taxon>
        <taxon>Bombycoidea</taxon>
        <taxon>Sphingidae</taxon>
        <taxon>Sphinginae</taxon>
        <taxon>Sphingini</taxon>
        <taxon>Manduca</taxon>
    </lineage>
</organism>
<gene>
    <name evidence="7" type="ORF">O3G_MSEX009456</name>
</gene>
<keyword evidence="4" id="KW-0325">Glycoprotein</keyword>
<evidence type="ECO:0000256" key="1">
    <source>
        <dbReference type="ARBA" id="ARBA00004613"/>
    </source>
</evidence>
<dbReference type="AlphaFoldDB" id="A0A921ZE80"/>
<comment type="caution">
    <text evidence="7">The sequence shown here is derived from an EMBL/GenBank/DDBJ whole genome shotgun (WGS) entry which is preliminary data.</text>
</comment>
<evidence type="ECO:0000313" key="7">
    <source>
        <dbReference type="EMBL" id="KAG6455940.1"/>
    </source>
</evidence>
<dbReference type="InterPro" id="IPR003172">
    <property type="entry name" value="ML_dom"/>
</dbReference>
<keyword evidence="3" id="KW-0964">Secreted</keyword>
<protein>
    <recommendedName>
        <fullName evidence="6">MD-2-related lipid-recognition domain-containing protein</fullName>
    </recommendedName>
</protein>
<sequence length="103" mass="10967">MLFYITVTVLLVSAQAKFYTDCGSKLATVQSVGVSGCAENARECVLKRNSNVTISIDFTPTTDVSAITTEVHGVIMSLPVPFPLSQPDACKDNGLTCPIKVNL</sequence>
<feature type="domain" description="MD-2-related lipid-recognition" evidence="6">
    <location>
        <begin position="19"/>
        <end position="103"/>
    </location>
</feature>